<proteinExistence type="predicted"/>
<keyword evidence="2" id="KW-0966">Cell projection</keyword>
<protein>
    <submittedName>
        <fullName evidence="2">Flagellar hook-length control protein FliK</fullName>
    </submittedName>
</protein>
<feature type="domain" description="Flagellar hook-length control protein-like C-terminal" evidence="1">
    <location>
        <begin position="287"/>
        <end position="354"/>
    </location>
</feature>
<dbReference type="Gene3D" id="3.30.750.140">
    <property type="match status" value="1"/>
</dbReference>
<dbReference type="CDD" id="cd17470">
    <property type="entry name" value="T3SS_Flik_C"/>
    <property type="match status" value="1"/>
</dbReference>
<evidence type="ECO:0000313" key="3">
    <source>
        <dbReference type="Proteomes" id="UP000706151"/>
    </source>
</evidence>
<dbReference type="Pfam" id="PF02120">
    <property type="entry name" value="Flg_hook"/>
    <property type="match status" value="1"/>
</dbReference>
<keyword evidence="2" id="KW-0282">Flagellum</keyword>
<comment type="caution">
    <text evidence="2">The sequence shown here is derived from an EMBL/GenBank/DDBJ whole genome shotgun (WGS) entry which is preliminary data.</text>
</comment>
<evidence type="ECO:0000259" key="1">
    <source>
        <dbReference type="Pfam" id="PF02120"/>
    </source>
</evidence>
<keyword evidence="2" id="KW-0969">Cilium</keyword>
<name>A0A935W4N5_9PROT</name>
<dbReference type="AlphaFoldDB" id="A0A935W4N5"/>
<gene>
    <name evidence="2" type="ORF">IPK02_17430</name>
</gene>
<reference evidence="2 3" key="1">
    <citation type="submission" date="2020-10" db="EMBL/GenBank/DDBJ databases">
        <title>Connecting structure to function with the recovery of over 1000 high-quality activated sludge metagenome-assembled genomes encoding full-length rRNA genes using long-read sequencing.</title>
        <authorList>
            <person name="Singleton C.M."/>
            <person name="Petriglieri F."/>
            <person name="Kristensen J.M."/>
            <person name="Kirkegaard R.H."/>
            <person name="Michaelsen T.Y."/>
            <person name="Andersen M.H."/>
            <person name="Karst S.M."/>
            <person name="Dueholm M.S."/>
            <person name="Nielsen P.H."/>
            <person name="Albertsen M."/>
        </authorList>
    </citation>
    <scope>NUCLEOTIDE SEQUENCE [LARGE SCALE GENOMIC DNA]</scope>
    <source>
        <strain evidence="2">Fred_18-Q3-R57-64_BAT3C.720</strain>
    </source>
</reference>
<dbReference type="Proteomes" id="UP000706151">
    <property type="component" value="Unassembled WGS sequence"/>
</dbReference>
<dbReference type="EMBL" id="JADJOT010000010">
    <property type="protein sequence ID" value="MBK7955586.1"/>
    <property type="molecule type" value="Genomic_DNA"/>
</dbReference>
<dbReference type="InterPro" id="IPR021136">
    <property type="entry name" value="Flagellar_hook_control-like_C"/>
</dbReference>
<dbReference type="InterPro" id="IPR038610">
    <property type="entry name" value="FliK-like_C_sf"/>
</dbReference>
<accession>A0A935W4N5</accession>
<sequence length="367" mass="39006">MIRADLANRLQPAADRTLRPALPLQELSSRLPGLVAGQRLLAEIESLLPDGNYRAMINQRSVTLSLPFAASSGDAIELEVAESDGKLTLAVVAKAAAEANGGAAVATHLSRTGQLISNLLGGTGEAASGPPPLPLNEQQPIAARPPSSAQDLLPLLQQAISESGMFYESHQAEWVEGRYQKAQLLQEPQGKLTPQVAPASDVSGSARATADAAQLPIRPSEVNTLQTTPPAAAVAPAAQALVQQQLEAFATQNFAWQGQVWPGQAMQWEIQEPGERPGDRREPGGDDRQNWQTRLRLTLPNLGEVDARLQIQGDQIRLSLFANEPAQELLRNDAGSLRSQFQQAGLDLASIGIAAPAASEEQPQPAE</sequence>
<evidence type="ECO:0000313" key="2">
    <source>
        <dbReference type="EMBL" id="MBK7955586.1"/>
    </source>
</evidence>
<organism evidence="2 3">
    <name type="scientific">Candidatus Accumulibacter affinis</name>
    <dbReference type="NCBI Taxonomy" id="2954384"/>
    <lineage>
        <taxon>Bacteria</taxon>
        <taxon>Pseudomonadati</taxon>
        <taxon>Pseudomonadota</taxon>
        <taxon>Betaproteobacteria</taxon>
        <taxon>Candidatus Accumulibacter</taxon>
    </lineage>
</organism>